<keyword evidence="5" id="KW-1185">Reference proteome</keyword>
<dbReference type="InterPro" id="IPR006683">
    <property type="entry name" value="Thioestr_dom"/>
</dbReference>
<dbReference type="Pfam" id="PF03061">
    <property type="entry name" value="4HBT"/>
    <property type="match status" value="1"/>
</dbReference>
<keyword evidence="2" id="KW-0378">Hydrolase</keyword>
<proteinExistence type="inferred from homology"/>
<evidence type="ECO:0000313" key="4">
    <source>
        <dbReference type="EMBL" id="WNG52006.1"/>
    </source>
</evidence>
<accession>A0ABY9X9F9</accession>
<dbReference type="Proteomes" id="UP001611383">
    <property type="component" value="Chromosome"/>
</dbReference>
<dbReference type="EMBL" id="CP043494">
    <property type="protein sequence ID" value="WNG52006.1"/>
    <property type="molecule type" value="Genomic_DNA"/>
</dbReference>
<reference evidence="4 5" key="1">
    <citation type="submission" date="2019-08" db="EMBL/GenBank/DDBJ databases">
        <title>Archangium and Cystobacter genomes.</title>
        <authorList>
            <person name="Chen I.-C.K."/>
            <person name="Wielgoss S."/>
        </authorList>
    </citation>
    <scope>NUCLEOTIDE SEQUENCE [LARGE SCALE GENOMIC DNA]</scope>
    <source>
        <strain evidence="4 5">Cbm 6</strain>
    </source>
</reference>
<evidence type="ECO:0000256" key="1">
    <source>
        <dbReference type="ARBA" id="ARBA00008324"/>
    </source>
</evidence>
<dbReference type="InterPro" id="IPR039298">
    <property type="entry name" value="ACOT13"/>
</dbReference>
<dbReference type="RefSeq" id="WP_395812310.1">
    <property type="nucleotide sequence ID" value="NZ_CP043494.1"/>
</dbReference>
<organism evidence="4 5">
    <name type="scientific">Archangium minus</name>
    <dbReference type="NCBI Taxonomy" id="83450"/>
    <lineage>
        <taxon>Bacteria</taxon>
        <taxon>Pseudomonadati</taxon>
        <taxon>Myxococcota</taxon>
        <taxon>Myxococcia</taxon>
        <taxon>Myxococcales</taxon>
        <taxon>Cystobacterineae</taxon>
        <taxon>Archangiaceae</taxon>
        <taxon>Archangium</taxon>
    </lineage>
</organism>
<dbReference type="CDD" id="cd03443">
    <property type="entry name" value="PaaI_thioesterase"/>
    <property type="match status" value="1"/>
</dbReference>
<dbReference type="Gene3D" id="3.10.129.10">
    <property type="entry name" value="Hotdog Thioesterase"/>
    <property type="match status" value="1"/>
</dbReference>
<protein>
    <submittedName>
        <fullName evidence="4">PaaI family thioesterase</fullName>
    </submittedName>
</protein>
<gene>
    <name evidence="4" type="ORF">F0U60_53795</name>
</gene>
<evidence type="ECO:0000256" key="2">
    <source>
        <dbReference type="ARBA" id="ARBA00022801"/>
    </source>
</evidence>
<comment type="similarity">
    <text evidence="1">Belongs to the thioesterase PaaI family.</text>
</comment>
<dbReference type="PANTHER" id="PTHR21660:SF1">
    <property type="entry name" value="ACYL-COENZYME A THIOESTERASE 13"/>
    <property type="match status" value="1"/>
</dbReference>
<dbReference type="NCBIfam" id="TIGR00369">
    <property type="entry name" value="unchar_dom_1"/>
    <property type="match status" value="1"/>
</dbReference>
<feature type="domain" description="Thioesterase" evidence="3">
    <location>
        <begin position="60"/>
        <end position="136"/>
    </location>
</feature>
<evidence type="ECO:0000313" key="5">
    <source>
        <dbReference type="Proteomes" id="UP001611383"/>
    </source>
</evidence>
<evidence type="ECO:0000259" key="3">
    <source>
        <dbReference type="Pfam" id="PF03061"/>
    </source>
</evidence>
<dbReference type="PANTHER" id="PTHR21660">
    <property type="entry name" value="THIOESTERASE SUPERFAMILY MEMBER-RELATED"/>
    <property type="match status" value="1"/>
</dbReference>
<dbReference type="SUPFAM" id="SSF54637">
    <property type="entry name" value="Thioesterase/thiol ester dehydrase-isomerase"/>
    <property type="match status" value="1"/>
</dbReference>
<name>A0ABY9X9F9_9BACT</name>
<dbReference type="InterPro" id="IPR003736">
    <property type="entry name" value="PAAI_dom"/>
</dbReference>
<dbReference type="InterPro" id="IPR029069">
    <property type="entry name" value="HotDog_dom_sf"/>
</dbReference>
<sequence>MNGRVAAPKTTRHLQELEQILRGEAPPPPIAQLLGLQILSVEPGRVVMGLEASARHANPMGTLHGGVICDLSDLAMGAAMATTLEDEESFTTLDLTSKFLKPIWNARLRATGRVIKRTRTLGLVECDVEDEKGSLVAKVVSSCMVLRGDEARGR</sequence>